<dbReference type="InterPro" id="IPR016053">
    <property type="entry name" value="Haem_Oase-like"/>
</dbReference>
<dbReference type="SUPFAM" id="SSF48613">
    <property type="entry name" value="Heme oxygenase-like"/>
    <property type="match status" value="1"/>
</dbReference>
<reference evidence="1 2" key="5">
    <citation type="journal article" date="2010" name="Appl. Environ. Microbiol.">
        <title>phrR-like gene praR of Azorhizobium caulinodans ORS571 is essential for symbiosis with Sesbania rostrata and is involved in expression of reb genes.</title>
        <authorList>
            <person name="Akiba N."/>
            <person name="Aono T."/>
            <person name="Toyazaki H."/>
            <person name="Sato S."/>
            <person name="Oyaizu H."/>
        </authorList>
    </citation>
    <scope>NUCLEOTIDE SEQUENCE [LARGE SCALE GENOMIC DNA]</scope>
    <source>
        <strain evidence="2">ATCC 43989 / DSM 5975 / JCM 20966 / LMG 6465 / NBRC 14845 / NCIMB 13405 / ORS 571</strain>
    </source>
</reference>
<organism evidence="1 2">
    <name type="scientific">Azorhizobium caulinodans (strain ATCC 43989 / DSM 5975 / JCM 20966 / LMG 6465 / NBRC 14845 / NCIMB 13405 / ORS 571)</name>
    <dbReference type="NCBI Taxonomy" id="438753"/>
    <lineage>
        <taxon>Bacteria</taxon>
        <taxon>Pseudomonadati</taxon>
        <taxon>Pseudomonadota</taxon>
        <taxon>Alphaproteobacteria</taxon>
        <taxon>Hyphomicrobiales</taxon>
        <taxon>Xanthobacteraceae</taxon>
        <taxon>Azorhizobium</taxon>
    </lineage>
</organism>
<evidence type="ECO:0000313" key="1">
    <source>
        <dbReference type="EMBL" id="BAF88038.1"/>
    </source>
</evidence>
<dbReference type="KEGG" id="azc:AZC_2040"/>
<dbReference type="STRING" id="438753.AZC_2040"/>
<dbReference type="AlphaFoldDB" id="A8I6T0"/>
<dbReference type="eggNOG" id="COG3230">
    <property type="taxonomic scope" value="Bacteria"/>
</dbReference>
<reference evidence="1 2" key="4">
    <citation type="journal article" date="2009" name="Appl. Environ. Microbiol.">
        <title>Comparative genome-wide transcriptional profiling of Azorhizobium caulinodans ORS571 grown under free-living and symbiotic conditions.</title>
        <authorList>
            <person name="Tsukada S."/>
            <person name="Aono T."/>
            <person name="Akiba N."/>
            <person name="Lee KB."/>
            <person name="Liu CT."/>
            <person name="Toyazaki H."/>
            <person name="Oyaizu H."/>
        </authorList>
    </citation>
    <scope>NUCLEOTIDE SEQUENCE [LARGE SCALE GENOMIC DNA]</scope>
    <source>
        <strain evidence="2">ATCC 43989 / DSM 5975 / JCM 20966 / LMG 6465 / NBRC 14845 / NCIMB 13405 / ORS 571</strain>
    </source>
</reference>
<dbReference type="GO" id="GO:0006788">
    <property type="term" value="P:heme oxidation"/>
    <property type="evidence" value="ECO:0007669"/>
    <property type="project" value="InterPro"/>
</dbReference>
<keyword evidence="2" id="KW-1185">Reference proteome</keyword>
<dbReference type="RefSeq" id="WP_012170567.1">
    <property type="nucleotide sequence ID" value="NC_009937.1"/>
</dbReference>
<reference evidence="2" key="2">
    <citation type="submission" date="2007-04" db="EMBL/GenBank/DDBJ databases">
        <title>Complete genome sequence of the nitrogen-fixing bacterium Azorhizobium caulinodans ORS571.</title>
        <authorList>
            <person name="Lee K.B."/>
            <person name="Backer P.D."/>
            <person name="Aono T."/>
            <person name="Liu C.T."/>
            <person name="Suzuki S."/>
            <person name="Suzuki T."/>
            <person name="Kaneko T."/>
            <person name="Yamada M."/>
            <person name="Tabata S."/>
            <person name="Kupfer D.M."/>
            <person name="Najar F.Z."/>
            <person name="Wiley G.B."/>
            <person name="Roe B."/>
            <person name="Binnewies T."/>
            <person name="Ussery D."/>
            <person name="Vereecke D."/>
            <person name="Gevers D."/>
            <person name="Holsters M."/>
            <person name="Oyaizu H."/>
        </authorList>
    </citation>
    <scope>NUCLEOTIDE SEQUENCE [LARGE SCALE GENOMIC DNA]</scope>
    <source>
        <strain evidence="2">ATCC 43989 / DSM 5975 / JCM 20966 / LMG 6465 / NBRC 14845 / NCIMB 13405 / ORS 571</strain>
    </source>
</reference>
<dbReference type="EMBL" id="AP009384">
    <property type="protein sequence ID" value="BAF88038.1"/>
    <property type="molecule type" value="Genomic_DNA"/>
</dbReference>
<gene>
    <name evidence="1" type="ordered locus">AZC_2040</name>
</gene>
<dbReference type="GO" id="GO:0004392">
    <property type="term" value="F:heme oxygenase (decyclizing) activity"/>
    <property type="evidence" value="ECO:0007669"/>
    <property type="project" value="InterPro"/>
</dbReference>
<dbReference type="HOGENOM" id="CLU_085041_1_0_5"/>
<dbReference type="Proteomes" id="UP000000270">
    <property type="component" value="Chromosome"/>
</dbReference>
<reference evidence="1 2" key="1">
    <citation type="journal article" date="2007" name="Appl. Environ. Microbiol.">
        <title>Rhizobial factors required for stem nodule maturation and maintenance in Sesbania rostrata-Azorhizobium caulinodans ORS571 symbiosis.</title>
        <authorList>
            <person name="Suzuki S."/>
            <person name="Aono T."/>
            <person name="Lee KB."/>
            <person name="Suzuki T."/>
            <person name="Liu CT."/>
            <person name="Miwa H."/>
            <person name="Wakao S."/>
            <person name="Iki T."/>
            <person name="Oyaizu H."/>
        </authorList>
    </citation>
    <scope>NUCLEOTIDE SEQUENCE [LARGE SCALE GENOMIC DNA]</scope>
    <source>
        <strain evidence="2">ATCC 43989 / DSM 5975 / JCM 20966 / LMG 6465 / NBRC 14845 / NCIMB 13405 / ORS 571</strain>
    </source>
</reference>
<accession>A8I6T0</accession>
<dbReference type="InterPro" id="IPR016084">
    <property type="entry name" value="Haem_Oase-like_multi-hlx"/>
</dbReference>
<reference evidence="1 2" key="3">
    <citation type="journal article" date="2008" name="BMC Genomics">
        <title>The genome of the versatile nitrogen fixer Azorhizobium caulinodans ORS571.</title>
        <authorList>
            <person name="Lee KB."/>
            <person name="Backer P.D."/>
            <person name="Aono T."/>
            <person name="Liu CT."/>
            <person name="Suzuki S."/>
            <person name="Suzuki T."/>
            <person name="Kaneko T."/>
            <person name="Yamada M."/>
            <person name="Tabata S."/>
            <person name="Kupfer D.M."/>
            <person name="Najar F.Z."/>
            <person name="Wiley G.B."/>
            <person name="Roe B."/>
            <person name="Binnewies T.T."/>
            <person name="Ussery D.W."/>
            <person name="D'Haeze W."/>
            <person name="Herder J.D."/>
            <person name="Gevers D."/>
            <person name="Vereecke D."/>
            <person name="Holsters M."/>
            <person name="Oyaizu H."/>
        </authorList>
    </citation>
    <scope>NUCLEOTIDE SEQUENCE [LARGE SCALE GENOMIC DNA]</scope>
    <source>
        <strain evidence="2">ATCC 43989 / DSM 5975 / JCM 20966 / LMG 6465 / NBRC 14845 / NCIMB 13405 / ORS 571</strain>
    </source>
</reference>
<sequence>MDVLELERAPLRQESRAKRMKAATQAAHERIDRQIMAADPFASRENFGRFVRLQYRIHHAVDPLFRSPALAALLPDLAGRRRLDLVEQDAADLGVSLPELPAASDAPADVASALGWLYVVEGSNLGAAFLLKAAAKLNLNEDFGARHLAGHPAGRGLHWRTFTAALDAVPLSEADEARAVAGAEAAFAMVADRIAVEFA</sequence>
<dbReference type="Gene3D" id="1.20.910.10">
    <property type="entry name" value="Heme oxygenase-like"/>
    <property type="match status" value="1"/>
</dbReference>
<dbReference type="CDD" id="cd19166">
    <property type="entry name" value="HemeO-bac"/>
    <property type="match status" value="1"/>
</dbReference>
<protein>
    <submittedName>
        <fullName evidence="1">Heme oxygenase</fullName>
    </submittedName>
</protein>
<proteinExistence type="predicted"/>
<dbReference type="Pfam" id="PF01126">
    <property type="entry name" value="Heme_oxygenase"/>
    <property type="match status" value="1"/>
</dbReference>
<evidence type="ECO:0000313" key="2">
    <source>
        <dbReference type="Proteomes" id="UP000000270"/>
    </source>
</evidence>
<reference evidence="1 2" key="6">
    <citation type="journal article" date="2011" name="Appl. Environ. Microbiol.">
        <title>Involvement of the azorhizobial chromosome partition gene (parA) in the onset of bacteroid differentiation during Sesbania rostrata stem nodule development.</title>
        <authorList>
            <person name="Liu CT."/>
            <person name="Lee KB."/>
            <person name="Wang YS."/>
            <person name="Peng MH."/>
            <person name="Lee KT."/>
            <person name="Suzuki S."/>
            <person name="Suzuki T."/>
            <person name="Oyaizu H."/>
        </authorList>
    </citation>
    <scope>NUCLEOTIDE SEQUENCE [LARGE SCALE GENOMIC DNA]</scope>
    <source>
        <strain evidence="2">ATCC 43989 / DSM 5975 / JCM 20966 / LMG 6465 / NBRC 14845 / NCIMB 13405 / ORS 571</strain>
    </source>
</reference>
<name>A8I6T0_AZOC5</name>